<dbReference type="Gene3D" id="1.20.120.330">
    <property type="entry name" value="Nucleotidyltransferases domain 2"/>
    <property type="match status" value="1"/>
</dbReference>
<evidence type="ECO:0000313" key="2">
    <source>
        <dbReference type="Proteomes" id="UP000050421"/>
    </source>
</evidence>
<dbReference type="InterPro" id="IPR010235">
    <property type="entry name" value="HepT"/>
</dbReference>
<evidence type="ECO:0000313" key="1">
    <source>
        <dbReference type="EMBL" id="KPQ13443.1"/>
    </source>
</evidence>
<proteinExistence type="predicted"/>
<gene>
    <name evidence="1" type="ORF">HLUCCX10_13055</name>
</gene>
<organism evidence="1 2">
    <name type="scientific">Algoriphagus marincola HL-49</name>
    <dbReference type="NCBI Taxonomy" id="1305737"/>
    <lineage>
        <taxon>Bacteria</taxon>
        <taxon>Pseudomonadati</taxon>
        <taxon>Bacteroidota</taxon>
        <taxon>Cytophagia</taxon>
        <taxon>Cytophagales</taxon>
        <taxon>Cyclobacteriaceae</taxon>
        <taxon>Algoriphagus</taxon>
    </lineage>
</organism>
<name>A0A0P7XDK7_9BACT</name>
<dbReference type="STRING" id="1305737.GCA_000526355_02536"/>
<dbReference type="Pfam" id="PF08780">
    <property type="entry name" value="NTase_sub_bind"/>
    <property type="match status" value="1"/>
</dbReference>
<protein>
    <submittedName>
        <fullName evidence="1">Toxin-antitoxin system antidote component</fullName>
    </submittedName>
</protein>
<comment type="caution">
    <text evidence="1">The sequence shown here is derived from an EMBL/GenBank/DDBJ whole genome shotgun (WGS) entry which is preliminary data.</text>
</comment>
<dbReference type="Proteomes" id="UP000050421">
    <property type="component" value="Unassembled WGS sequence"/>
</dbReference>
<accession>A0A0P7XDK7</accession>
<dbReference type="AlphaFoldDB" id="A0A0P7XDK7"/>
<reference evidence="1 2" key="1">
    <citation type="submission" date="2015-09" db="EMBL/GenBank/DDBJ databases">
        <title>Identification and resolution of microdiversity through metagenomic sequencing of parallel consortia.</title>
        <authorList>
            <person name="Nelson W.C."/>
            <person name="Romine M.F."/>
            <person name="Lindemann S.R."/>
        </authorList>
    </citation>
    <scope>NUCLEOTIDE SEQUENCE [LARGE SCALE GENOMIC DNA]</scope>
    <source>
        <strain evidence="1">HL-49</strain>
    </source>
</reference>
<dbReference type="PATRIC" id="fig|1305737.6.peg.3269"/>
<dbReference type="EMBL" id="LJXT01000090">
    <property type="protein sequence ID" value="KPQ13443.1"/>
    <property type="molecule type" value="Genomic_DNA"/>
</dbReference>
<dbReference type="SUPFAM" id="SSF81593">
    <property type="entry name" value="Nucleotidyltransferase substrate binding subunit/domain"/>
    <property type="match status" value="1"/>
</dbReference>
<sequence>MKNEDIRWKQRFSNFSKAIGHLDKALQIPNPDLVQKAGIIQFFEMSFELAWNMVKDYLEEQGFVDIRSPRGALKKAFEVNLIENGHDWMDLLQDRNLTAHTYDEQKATEMEKLIQEKYFPILNQLHNNFKRKVDEE</sequence>
<dbReference type="eggNOG" id="COG1669">
    <property type="taxonomic scope" value="Bacteria"/>
</dbReference>
<dbReference type="NCBIfam" id="TIGR01987">
    <property type="entry name" value="HI0074"/>
    <property type="match status" value="1"/>
</dbReference>
<dbReference type="OrthoDB" id="9810452at2"/>